<organism evidence="1 2">
    <name type="scientific">Romanomermis culicivorax</name>
    <name type="common">Nematode worm</name>
    <dbReference type="NCBI Taxonomy" id="13658"/>
    <lineage>
        <taxon>Eukaryota</taxon>
        <taxon>Metazoa</taxon>
        <taxon>Ecdysozoa</taxon>
        <taxon>Nematoda</taxon>
        <taxon>Enoplea</taxon>
        <taxon>Dorylaimia</taxon>
        <taxon>Mermithida</taxon>
        <taxon>Mermithoidea</taxon>
        <taxon>Mermithidae</taxon>
        <taxon>Romanomermis</taxon>
    </lineage>
</organism>
<keyword evidence="1" id="KW-1185">Reference proteome</keyword>
<protein>
    <submittedName>
        <fullName evidence="2">Uncharacterized protein</fullName>
    </submittedName>
</protein>
<dbReference type="AlphaFoldDB" id="A0A915IJE6"/>
<dbReference type="WBParaSite" id="nRc.2.0.1.t13979-RA">
    <property type="protein sequence ID" value="nRc.2.0.1.t13979-RA"/>
    <property type="gene ID" value="nRc.2.0.1.g13979"/>
</dbReference>
<name>A0A915IJE6_ROMCU</name>
<accession>A0A915IJE6</accession>
<reference evidence="2" key="1">
    <citation type="submission" date="2022-11" db="UniProtKB">
        <authorList>
            <consortium name="WormBaseParasite"/>
        </authorList>
    </citation>
    <scope>IDENTIFICATION</scope>
</reference>
<proteinExistence type="predicted"/>
<evidence type="ECO:0000313" key="2">
    <source>
        <dbReference type="WBParaSite" id="nRc.2.0.1.t13979-RA"/>
    </source>
</evidence>
<dbReference type="Proteomes" id="UP000887565">
    <property type="component" value="Unplaced"/>
</dbReference>
<evidence type="ECO:0000313" key="1">
    <source>
        <dbReference type="Proteomes" id="UP000887565"/>
    </source>
</evidence>
<sequence>TALVQVAIKGDKHRGPIVFQIYCSKYGSSKVKFEQLVPILMEDGQVVKNFPRFKETTKMSN</sequence>